<feature type="transmembrane region" description="Helical" evidence="8">
    <location>
        <begin position="119"/>
        <end position="137"/>
    </location>
</feature>
<gene>
    <name evidence="10" type="ORF">UCRPC4_g05958</name>
</gene>
<comment type="caution">
    <text evidence="10">The sequence shown here is derived from an EMBL/GenBank/DDBJ whole genome shotgun (WGS) entry which is preliminary data.</text>
</comment>
<evidence type="ECO:0000256" key="2">
    <source>
        <dbReference type="ARBA" id="ARBA00010992"/>
    </source>
</evidence>
<dbReference type="InterPro" id="IPR050360">
    <property type="entry name" value="MFS_Sugar_Transporters"/>
</dbReference>
<evidence type="ECO:0000256" key="6">
    <source>
        <dbReference type="ARBA" id="ARBA00023136"/>
    </source>
</evidence>
<evidence type="ECO:0000256" key="7">
    <source>
        <dbReference type="SAM" id="MobiDB-lite"/>
    </source>
</evidence>
<dbReference type="GO" id="GO:0016020">
    <property type="term" value="C:membrane"/>
    <property type="evidence" value="ECO:0007669"/>
    <property type="project" value="UniProtKB-SubCell"/>
</dbReference>
<feature type="transmembrane region" description="Helical" evidence="8">
    <location>
        <begin position="309"/>
        <end position="329"/>
    </location>
</feature>
<dbReference type="Gene3D" id="1.20.1250.20">
    <property type="entry name" value="MFS general substrate transporter like domains"/>
    <property type="match status" value="1"/>
</dbReference>
<dbReference type="PANTHER" id="PTHR48022:SF28">
    <property type="entry name" value="MAJOR FACILITATOR SUPERFAMILY (MFS) PROFILE DOMAIN-CONTAINING PROTEIN-RELATED"/>
    <property type="match status" value="1"/>
</dbReference>
<keyword evidence="6 8" id="KW-0472">Membrane</keyword>
<keyword evidence="10" id="KW-0762">Sugar transport</keyword>
<feature type="compositionally biased region" description="Polar residues" evidence="7">
    <location>
        <begin position="456"/>
        <end position="465"/>
    </location>
</feature>
<feature type="transmembrane region" description="Helical" evidence="8">
    <location>
        <begin position="57"/>
        <end position="79"/>
    </location>
</feature>
<evidence type="ECO:0000256" key="1">
    <source>
        <dbReference type="ARBA" id="ARBA00004141"/>
    </source>
</evidence>
<feature type="transmembrane region" description="Helical" evidence="8">
    <location>
        <begin position="85"/>
        <end position="107"/>
    </location>
</feature>
<dbReference type="AlphaFoldDB" id="A0A0G2E1P8"/>
<reference evidence="10 11" key="2">
    <citation type="submission" date="2015-05" db="EMBL/GenBank/DDBJ databases">
        <authorList>
            <person name="Morales-Cruz A."/>
            <person name="Amrine K.C."/>
            <person name="Cantu D."/>
        </authorList>
    </citation>
    <scope>NUCLEOTIDE SEQUENCE [LARGE SCALE GENOMIC DNA]</scope>
    <source>
        <strain evidence="10">UCRPC4</strain>
    </source>
</reference>
<evidence type="ECO:0000256" key="5">
    <source>
        <dbReference type="ARBA" id="ARBA00022989"/>
    </source>
</evidence>
<evidence type="ECO:0000313" key="11">
    <source>
        <dbReference type="Proteomes" id="UP000053317"/>
    </source>
</evidence>
<dbReference type="InterPro" id="IPR020846">
    <property type="entry name" value="MFS_dom"/>
</dbReference>
<organism evidence="10 11">
    <name type="scientific">Phaeomoniella chlamydospora</name>
    <name type="common">Phaeoacremonium chlamydosporum</name>
    <dbReference type="NCBI Taxonomy" id="158046"/>
    <lineage>
        <taxon>Eukaryota</taxon>
        <taxon>Fungi</taxon>
        <taxon>Dikarya</taxon>
        <taxon>Ascomycota</taxon>
        <taxon>Pezizomycotina</taxon>
        <taxon>Eurotiomycetes</taxon>
        <taxon>Chaetothyriomycetidae</taxon>
        <taxon>Phaeomoniellales</taxon>
        <taxon>Phaeomoniellaceae</taxon>
        <taxon>Phaeomoniella</taxon>
    </lineage>
</organism>
<feature type="transmembrane region" description="Helical" evidence="8">
    <location>
        <begin position="247"/>
        <end position="273"/>
    </location>
</feature>
<reference evidence="10 11" key="1">
    <citation type="submission" date="2015-05" db="EMBL/GenBank/DDBJ databases">
        <title>Distinctive expansion of gene families associated with plant cell wall degradation and secondary metabolism in the genomes of grapevine trunk pathogens.</title>
        <authorList>
            <person name="Lawrence D.P."/>
            <person name="Travadon R."/>
            <person name="Rolshausen P.E."/>
            <person name="Baumgartner K."/>
        </authorList>
    </citation>
    <scope>NUCLEOTIDE SEQUENCE [LARGE SCALE GENOMIC DNA]</scope>
    <source>
        <strain evidence="10">UCRPC4</strain>
    </source>
</reference>
<evidence type="ECO:0000256" key="3">
    <source>
        <dbReference type="ARBA" id="ARBA00022448"/>
    </source>
</evidence>
<evidence type="ECO:0000313" key="10">
    <source>
        <dbReference type="EMBL" id="KKY16296.1"/>
    </source>
</evidence>
<keyword evidence="4 8" id="KW-0812">Transmembrane</keyword>
<keyword evidence="5 8" id="KW-1133">Transmembrane helix</keyword>
<name>A0A0G2E1P8_PHACM</name>
<dbReference type="PROSITE" id="PS00216">
    <property type="entry name" value="SUGAR_TRANSPORT_1"/>
    <property type="match status" value="1"/>
</dbReference>
<comment type="similarity">
    <text evidence="2">Belongs to the major facilitator superfamily. Sugar transporter (TC 2.A.1.1) family.</text>
</comment>
<dbReference type="GO" id="GO:0005351">
    <property type="term" value="F:carbohydrate:proton symporter activity"/>
    <property type="evidence" value="ECO:0007669"/>
    <property type="project" value="TreeGrafter"/>
</dbReference>
<dbReference type="Proteomes" id="UP000053317">
    <property type="component" value="Unassembled WGS sequence"/>
</dbReference>
<dbReference type="PROSITE" id="PS50850">
    <property type="entry name" value="MFS"/>
    <property type="match status" value="1"/>
</dbReference>
<feature type="transmembrane region" description="Helical" evidence="8">
    <location>
        <begin position="12"/>
        <end position="36"/>
    </location>
</feature>
<comment type="subcellular location">
    <subcellularLocation>
        <location evidence="1">Membrane</location>
        <topology evidence="1">Multi-pass membrane protein</topology>
    </subcellularLocation>
</comment>
<feature type="transmembrane region" description="Helical" evidence="8">
    <location>
        <begin position="374"/>
        <end position="396"/>
    </location>
</feature>
<dbReference type="InterPro" id="IPR005829">
    <property type="entry name" value="Sugar_transporter_CS"/>
</dbReference>
<feature type="transmembrane region" description="Helical" evidence="8">
    <location>
        <begin position="341"/>
        <end position="362"/>
    </location>
</feature>
<evidence type="ECO:0000256" key="8">
    <source>
        <dbReference type="SAM" id="Phobius"/>
    </source>
</evidence>
<dbReference type="SUPFAM" id="SSF103473">
    <property type="entry name" value="MFS general substrate transporter"/>
    <property type="match status" value="1"/>
</dbReference>
<sequence>MAPQGSKIYRNAILAGSLGFITFGWDAGVLGGILLTPEFQATIGSPTDTYKLSMVTSTFLVASWLGFEIIGTIISVSSYSYGQLVAGRVFIGIGNGFMTSMIPVYVAEMATETRYRGKGVNAMIAGASLGTALAYWVDFGMVYATGPAVWRFPVAFQIFWSLLTMAVLWPNPDTPRYYYAKDLTGEADTVLERLYGAPLTDKHVAQAKAEILASLELEKADTARLRLKDFFWDTSDMQAARRIRTGMILIGVAYLMGIDMIFYYMTTIFQVYIGLASQTASGLAGAATTVLAITNYCGVFYMEKFGRRTWLIAGAAGQTIFMAAFTGLLSHPGVKTGAAAAAMLFCWIAVFGPTWAPVTYVYASEIMPLRYRHIGFALSVSCQWAMAFLTVFAGPVAIADPSVGWKTWIWFLVFNFLAIPFVYFCCPETRGHTLEEVDLIFMKDNLKSTAAAKTLQADTPSSHSITAVEEGTAQEKGAPSASSDGTEPATKE</sequence>
<keyword evidence="3" id="KW-0813">Transport</keyword>
<dbReference type="PANTHER" id="PTHR48022">
    <property type="entry name" value="PLASTIDIC GLUCOSE TRANSPORTER 4"/>
    <property type="match status" value="1"/>
</dbReference>
<dbReference type="PRINTS" id="PR00171">
    <property type="entry name" value="SUGRTRNSPORT"/>
</dbReference>
<accession>A0A0G2E1P8</accession>
<evidence type="ECO:0000256" key="4">
    <source>
        <dbReference type="ARBA" id="ARBA00022692"/>
    </source>
</evidence>
<evidence type="ECO:0000259" key="9">
    <source>
        <dbReference type="PROSITE" id="PS50850"/>
    </source>
</evidence>
<dbReference type="OrthoDB" id="6133115at2759"/>
<feature type="domain" description="Major facilitator superfamily (MFS) profile" evidence="9">
    <location>
        <begin position="1"/>
        <end position="430"/>
    </location>
</feature>
<feature type="transmembrane region" description="Helical" evidence="8">
    <location>
        <begin position="149"/>
        <end position="169"/>
    </location>
</feature>
<dbReference type="InterPro" id="IPR003663">
    <property type="entry name" value="Sugar/inositol_transpt"/>
</dbReference>
<feature type="region of interest" description="Disordered" evidence="7">
    <location>
        <begin position="454"/>
        <end position="492"/>
    </location>
</feature>
<dbReference type="Pfam" id="PF00083">
    <property type="entry name" value="Sugar_tr"/>
    <property type="match status" value="1"/>
</dbReference>
<protein>
    <submittedName>
        <fullName evidence="10">Putative sugar transporter stl1</fullName>
    </submittedName>
</protein>
<feature type="transmembrane region" description="Helical" evidence="8">
    <location>
        <begin position="279"/>
        <end position="302"/>
    </location>
</feature>
<proteinExistence type="inferred from homology"/>
<feature type="transmembrane region" description="Helical" evidence="8">
    <location>
        <begin position="408"/>
        <end position="426"/>
    </location>
</feature>
<keyword evidence="11" id="KW-1185">Reference proteome</keyword>
<dbReference type="InterPro" id="IPR005828">
    <property type="entry name" value="MFS_sugar_transport-like"/>
</dbReference>
<dbReference type="EMBL" id="LCWF01000163">
    <property type="protein sequence ID" value="KKY16296.1"/>
    <property type="molecule type" value="Genomic_DNA"/>
</dbReference>
<dbReference type="InterPro" id="IPR036259">
    <property type="entry name" value="MFS_trans_sf"/>
</dbReference>